<dbReference type="SUPFAM" id="SSF53850">
    <property type="entry name" value="Periplasmic binding protein-like II"/>
    <property type="match status" value="1"/>
</dbReference>
<name>A0ABT8XJM9_9HYPH</name>
<evidence type="ECO:0000256" key="3">
    <source>
        <dbReference type="ARBA" id="ARBA00023125"/>
    </source>
</evidence>
<protein>
    <submittedName>
        <fullName evidence="6">LysR substrate-binding domain-containing protein</fullName>
    </submittedName>
</protein>
<proteinExistence type="inferred from homology"/>
<keyword evidence="4" id="KW-0804">Transcription</keyword>
<evidence type="ECO:0000313" key="7">
    <source>
        <dbReference type="Proteomes" id="UP001177080"/>
    </source>
</evidence>
<dbReference type="InterPro" id="IPR036388">
    <property type="entry name" value="WH-like_DNA-bd_sf"/>
</dbReference>
<dbReference type="InterPro" id="IPR000847">
    <property type="entry name" value="LysR_HTH_N"/>
</dbReference>
<dbReference type="EMBL" id="WHSC02000010">
    <property type="protein sequence ID" value="MDO6123945.1"/>
    <property type="molecule type" value="Genomic_DNA"/>
</dbReference>
<evidence type="ECO:0000256" key="2">
    <source>
        <dbReference type="ARBA" id="ARBA00023015"/>
    </source>
</evidence>
<dbReference type="InterPro" id="IPR036390">
    <property type="entry name" value="WH_DNA-bd_sf"/>
</dbReference>
<dbReference type="SUPFAM" id="SSF46785">
    <property type="entry name" value="Winged helix' DNA-binding domain"/>
    <property type="match status" value="1"/>
</dbReference>
<evidence type="ECO:0000256" key="4">
    <source>
        <dbReference type="ARBA" id="ARBA00023163"/>
    </source>
</evidence>
<dbReference type="RefSeq" id="WP_244763181.1">
    <property type="nucleotide sequence ID" value="NZ_JALJCJ010000007.1"/>
</dbReference>
<dbReference type="PROSITE" id="PS50931">
    <property type="entry name" value="HTH_LYSR"/>
    <property type="match status" value="1"/>
</dbReference>
<sequence length="324" mass="35639">MKDNLLAHIPLEAFRVFDAACRHMNFSRAGRELNITQAAVSRRIKGLEDHLDAPLFTRRGKNLALTPRGEKLFQRVRASLDYLEESLEPFRTGAGQSIALAASGSVSHLWLGKRLRDFARDTPDVAIRLTTSDSPADLASENNDLVILYSAGDHPRWDLTLLVAEELAPVASPDYIARKGLDATAVSLADLAGLDLIDYERFNANWISFRPWLERVAPEAFRRLPPPRPHLTFSTYALAVDAALSGDGVALGSLGLVAEQLDKGTLVQLGHTSLSTGYGYHLGLPKFRTPHPAALRLHEHLLSARTRPKIPDRPHQVSIGETGE</sequence>
<dbReference type="PANTHER" id="PTHR30537:SF74">
    <property type="entry name" value="HTH-TYPE TRANSCRIPTIONAL REGULATOR TRPI"/>
    <property type="match status" value="1"/>
</dbReference>
<dbReference type="Gene3D" id="1.10.10.10">
    <property type="entry name" value="Winged helix-like DNA-binding domain superfamily/Winged helix DNA-binding domain"/>
    <property type="match status" value="1"/>
</dbReference>
<evidence type="ECO:0000256" key="1">
    <source>
        <dbReference type="ARBA" id="ARBA00009437"/>
    </source>
</evidence>
<keyword evidence="7" id="KW-1185">Reference proteome</keyword>
<reference evidence="6" key="1">
    <citation type="submission" date="2022-04" db="EMBL/GenBank/DDBJ databases">
        <title>Shinella lacus sp. nov., a novel member of the genus Shinella from water.</title>
        <authorList>
            <person name="Deng Y."/>
        </authorList>
    </citation>
    <scope>NUCLEOTIDE SEQUENCE</scope>
    <source>
        <strain evidence="6">JCM 31239</strain>
    </source>
</reference>
<comment type="caution">
    <text evidence="6">The sequence shown here is derived from an EMBL/GenBank/DDBJ whole genome shotgun (WGS) entry which is preliminary data.</text>
</comment>
<keyword evidence="3" id="KW-0238">DNA-binding</keyword>
<evidence type="ECO:0000259" key="5">
    <source>
        <dbReference type="PROSITE" id="PS50931"/>
    </source>
</evidence>
<dbReference type="InterPro" id="IPR058163">
    <property type="entry name" value="LysR-type_TF_proteobact-type"/>
</dbReference>
<feature type="domain" description="HTH lysR-type" evidence="5">
    <location>
        <begin position="9"/>
        <end position="66"/>
    </location>
</feature>
<dbReference type="Pfam" id="PF03466">
    <property type="entry name" value="LysR_substrate"/>
    <property type="match status" value="1"/>
</dbReference>
<dbReference type="Proteomes" id="UP001177080">
    <property type="component" value="Unassembled WGS sequence"/>
</dbReference>
<organism evidence="6 7">
    <name type="scientific">Shinella curvata</name>
    <dbReference type="NCBI Taxonomy" id="1817964"/>
    <lineage>
        <taxon>Bacteria</taxon>
        <taxon>Pseudomonadati</taxon>
        <taxon>Pseudomonadota</taxon>
        <taxon>Alphaproteobacteria</taxon>
        <taxon>Hyphomicrobiales</taxon>
        <taxon>Rhizobiaceae</taxon>
        <taxon>Shinella</taxon>
    </lineage>
</organism>
<comment type="similarity">
    <text evidence="1">Belongs to the LysR transcriptional regulatory family.</text>
</comment>
<accession>A0ABT8XJM9</accession>
<dbReference type="PRINTS" id="PR00039">
    <property type="entry name" value="HTHLYSR"/>
</dbReference>
<dbReference type="PANTHER" id="PTHR30537">
    <property type="entry name" value="HTH-TYPE TRANSCRIPTIONAL REGULATOR"/>
    <property type="match status" value="1"/>
</dbReference>
<dbReference type="InterPro" id="IPR005119">
    <property type="entry name" value="LysR_subst-bd"/>
</dbReference>
<dbReference type="Pfam" id="PF00126">
    <property type="entry name" value="HTH_1"/>
    <property type="match status" value="1"/>
</dbReference>
<keyword evidence="2" id="KW-0805">Transcription regulation</keyword>
<dbReference type="Gene3D" id="3.40.190.10">
    <property type="entry name" value="Periplasmic binding protein-like II"/>
    <property type="match status" value="2"/>
</dbReference>
<evidence type="ECO:0000313" key="6">
    <source>
        <dbReference type="EMBL" id="MDO6123945.1"/>
    </source>
</evidence>
<gene>
    <name evidence="6" type="ORF">GB928_022365</name>
</gene>